<dbReference type="Pfam" id="PF00221">
    <property type="entry name" value="Lyase_aromatic"/>
    <property type="match status" value="1"/>
</dbReference>
<dbReference type="CDD" id="cd00332">
    <property type="entry name" value="PAL-HAL"/>
    <property type="match status" value="1"/>
</dbReference>
<protein>
    <submittedName>
        <fullName evidence="1">Histidine ammonia-lyase</fullName>
    </submittedName>
</protein>
<evidence type="ECO:0000313" key="2">
    <source>
        <dbReference type="Proteomes" id="UP000326202"/>
    </source>
</evidence>
<dbReference type="InterPro" id="IPR008948">
    <property type="entry name" value="L-Aspartase-like"/>
</dbReference>
<dbReference type="EMBL" id="CP042906">
    <property type="protein sequence ID" value="QEX17831.1"/>
    <property type="molecule type" value="Genomic_DNA"/>
</dbReference>
<organism evidence="1 2">
    <name type="scientific">Hypericibacter terrae</name>
    <dbReference type="NCBI Taxonomy" id="2602015"/>
    <lineage>
        <taxon>Bacteria</taxon>
        <taxon>Pseudomonadati</taxon>
        <taxon>Pseudomonadota</taxon>
        <taxon>Alphaproteobacteria</taxon>
        <taxon>Rhodospirillales</taxon>
        <taxon>Dongiaceae</taxon>
        <taxon>Hypericibacter</taxon>
    </lineage>
</organism>
<dbReference type="PANTHER" id="PTHR10362">
    <property type="entry name" value="HISTIDINE AMMONIA-LYASE"/>
    <property type="match status" value="1"/>
</dbReference>
<dbReference type="OrthoDB" id="7285062at2"/>
<dbReference type="RefSeq" id="WP_151178048.1">
    <property type="nucleotide sequence ID" value="NZ_CP042906.1"/>
</dbReference>
<dbReference type="InterPro" id="IPR024083">
    <property type="entry name" value="Fumarase/histidase_N"/>
</dbReference>
<sequence length="512" mass="53217">MKTLSSASSPLPIGDAPLDIATVREVALHDVRVGLAPAAERRMAISRAVVDRHLTEGRPVYGLTRGLGPQATKTVPAEALAEFSRLTVLGRAQSVGPRFSRAATRATLLIRATSMAAGGAGVRPDLAGFLLELLNRKVHPVIPSIGSIGASDLCQLAHMGLVVIGEGEAEFEGKVMPGAEALKRAGLTPVSLAPKEGLALCSANSATAARGALALAWARDLALLGDLAAALTMEGFRANLSPLDPRVSAARPQPGQPESAARFLRLLAGSALLQPGAARRIQDPLSFRCVSQVHGSFAIALDHAEQALLPELNGAGDNPLVLPDSDTILSNGNFHTPALALAFDSAAIGLAQTANLAVNRIGRMMSKRLTDLPDVLTREPPPSVGLGPLTKTTEALAAEIRFAANPVAADQRQSAEGIEDDTTNAPLAVAKFETALERYALLIACELIVGAQAVDLAQPPALGAGPRIAYEAVRALVSPLAQDRPYGAAIESLCDRLLHSEEFARKVTASIG</sequence>
<dbReference type="KEGG" id="htq:FRZ44_31340"/>
<reference evidence="1 2" key="1">
    <citation type="submission" date="2019-08" db="EMBL/GenBank/DDBJ databases">
        <title>Hyperibacter terrae gen. nov., sp. nov. and Hyperibacter viscosus sp. nov., two new members in the family Rhodospirillaceae isolated from the rhizosphere of Hypericum perforatum.</title>
        <authorList>
            <person name="Noviana Z."/>
        </authorList>
    </citation>
    <scope>NUCLEOTIDE SEQUENCE [LARGE SCALE GENOMIC DNA]</scope>
    <source>
        <strain evidence="1 2">R5913</strain>
    </source>
</reference>
<proteinExistence type="predicted"/>
<dbReference type="Proteomes" id="UP000326202">
    <property type="component" value="Chromosome"/>
</dbReference>
<dbReference type="GO" id="GO:0016841">
    <property type="term" value="F:ammonia-lyase activity"/>
    <property type="evidence" value="ECO:0007669"/>
    <property type="project" value="UniProtKB-ARBA"/>
</dbReference>
<accession>A0A5J6MKV1</accession>
<gene>
    <name evidence="1" type="ORF">FRZ44_31340</name>
</gene>
<name>A0A5J6MKV1_9PROT</name>
<keyword evidence="2" id="KW-1185">Reference proteome</keyword>
<keyword evidence="1" id="KW-0456">Lyase</keyword>
<dbReference type="Gene3D" id="1.10.275.10">
    <property type="entry name" value="Fumarase/aspartase (N-terminal domain)"/>
    <property type="match status" value="1"/>
</dbReference>
<dbReference type="Gene3D" id="1.20.200.10">
    <property type="entry name" value="Fumarase/aspartase (Central domain)"/>
    <property type="match status" value="1"/>
</dbReference>
<dbReference type="AlphaFoldDB" id="A0A5J6MKV1"/>
<evidence type="ECO:0000313" key="1">
    <source>
        <dbReference type="EMBL" id="QEX17831.1"/>
    </source>
</evidence>
<dbReference type="InterPro" id="IPR001106">
    <property type="entry name" value="Aromatic_Lyase"/>
</dbReference>
<dbReference type="SUPFAM" id="SSF48557">
    <property type="entry name" value="L-aspartase-like"/>
    <property type="match status" value="1"/>
</dbReference>